<dbReference type="PANTHER" id="PTHR11360">
    <property type="entry name" value="MONOCARBOXYLATE TRANSPORTER"/>
    <property type="match status" value="1"/>
</dbReference>
<feature type="transmembrane region" description="Helical" evidence="1">
    <location>
        <begin position="108"/>
        <end position="127"/>
    </location>
</feature>
<feature type="transmembrane region" description="Helical" evidence="1">
    <location>
        <begin position="175"/>
        <end position="194"/>
    </location>
</feature>
<evidence type="ECO:0000313" key="2">
    <source>
        <dbReference type="EMBL" id="KAK2174642.1"/>
    </source>
</evidence>
<dbReference type="InterPro" id="IPR036259">
    <property type="entry name" value="MFS_trans_sf"/>
</dbReference>
<reference evidence="2" key="1">
    <citation type="journal article" date="2023" name="Mol. Biol. Evol.">
        <title>Third-Generation Sequencing Reveals the Adaptive Role of the Epigenome in Three Deep-Sea Polychaetes.</title>
        <authorList>
            <person name="Perez M."/>
            <person name="Aroh O."/>
            <person name="Sun Y."/>
            <person name="Lan Y."/>
            <person name="Juniper S.K."/>
            <person name="Young C.R."/>
            <person name="Angers B."/>
            <person name="Qian P.Y."/>
        </authorList>
    </citation>
    <scope>NUCLEOTIDE SEQUENCE</scope>
    <source>
        <strain evidence="2">R07B-5</strain>
    </source>
</reference>
<name>A0AAD9KNL1_RIDPI</name>
<keyword evidence="1" id="KW-0812">Transmembrane</keyword>
<gene>
    <name evidence="2" type="ORF">NP493_784g01001</name>
</gene>
<dbReference type="EMBL" id="JAODUO010000786">
    <property type="protein sequence ID" value="KAK2174642.1"/>
    <property type="molecule type" value="Genomic_DNA"/>
</dbReference>
<dbReference type="Pfam" id="PF07690">
    <property type="entry name" value="MFS_1"/>
    <property type="match status" value="1"/>
</dbReference>
<dbReference type="PANTHER" id="PTHR11360:SF284">
    <property type="entry name" value="EG:103B4.3 PROTEIN-RELATED"/>
    <property type="match status" value="1"/>
</dbReference>
<organism evidence="2 3">
    <name type="scientific">Ridgeia piscesae</name>
    <name type="common">Tubeworm</name>
    <dbReference type="NCBI Taxonomy" id="27915"/>
    <lineage>
        <taxon>Eukaryota</taxon>
        <taxon>Metazoa</taxon>
        <taxon>Spiralia</taxon>
        <taxon>Lophotrochozoa</taxon>
        <taxon>Annelida</taxon>
        <taxon>Polychaeta</taxon>
        <taxon>Sedentaria</taxon>
        <taxon>Canalipalpata</taxon>
        <taxon>Sabellida</taxon>
        <taxon>Siboglinidae</taxon>
        <taxon>Ridgeia</taxon>
    </lineage>
</organism>
<dbReference type="CDD" id="cd17352">
    <property type="entry name" value="MFS_MCT_SLC16"/>
    <property type="match status" value="1"/>
</dbReference>
<dbReference type="Proteomes" id="UP001209878">
    <property type="component" value="Unassembled WGS sequence"/>
</dbReference>
<feature type="transmembrane region" description="Helical" evidence="1">
    <location>
        <begin position="452"/>
        <end position="469"/>
    </location>
</feature>
<feature type="transmembrane region" description="Helical" evidence="1">
    <location>
        <begin position="475"/>
        <end position="498"/>
    </location>
</feature>
<comment type="caution">
    <text evidence="2">The sequence shown here is derived from an EMBL/GenBank/DDBJ whole genome shotgun (WGS) entry which is preliminary data.</text>
</comment>
<protein>
    <submittedName>
        <fullName evidence="2">Uncharacterized protein</fullName>
    </submittedName>
</protein>
<accession>A0AAD9KNL1</accession>
<feature type="transmembrane region" description="Helical" evidence="1">
    <location>
        <begin position="16"/>
        <end position="36"/>
    </location>
</feature>
<dbReference type="SUPFAM" id="SSF103473">
    <property type="entry name" value="MFS general substrate transporter"/>
    <property type="match status" value="1"/>
</dbReference>
<feature type="transmembrane region" description="Helical" evidence="1">
    <location>
        <begin position="378"/>
        <end position="399"/>
    </location>
</feature>
<feature type="transmembrane region" description="Helical" evidence="1">
    <location>
        <begin position="148"/>
        <end position="169"/>
    </location>
</feature>
<keyword evidence="1" id="KW-0472">Membrane</keyword>
<evidence type="ECO:0000313" key="3">
    <source>
        <dbReference type="Proteomes" id="UP001209878"/>
    </source>
</evidence>
<feature type="transmembrane region" description="Helical" evidence="1">
    <location>
        <begin position="419"/>
        <end position="440"/>
    </location>
</feature>
<dbReference type="GO" id="GO:0008028">
    <property type="term" value="F:monocarboxylic acid transmembrane transporter activity"/>
    <property type="evidence" value="ECO:0007669"/>
    <property type="project" value="TreeGrafter"/>
</dbReference>
<proteinExistence type="predicted"/>
<keyword evidence="3" id="KW-1185">Reference proteome</keyword>
<sequence>MTPVDPSKVLPKDKGWSWVCLIGGFLMNVITAGGIFKTFGVIFSKVQAKYDVSAAMLSWIPATTLGIAFIMAPLSNALASRFSTRLVVITGSLLAMAGYVLSSLAQSSWVFFFTYGLCIGVGAGLLYTPTMVAVGQHFEKKRGLANGISLAGSGIGSIAIPPAMVYALNTYGLEGTLLIMGALALNICVSGMLFRPPSFYMRRFLLKIERRRRICTAMLHAGTKQTPGDANSDGIGDVAKGGCVNPIAMEDICLGESCPHNAQSSHKDSPQANVIGDGANGDMNDFTKVEWQPNYVVLDGCHPDKAHDKVDTTLEQRRSDAIITSYPTKQDTQTSGVFVVDVDRRSTDGFSPAADAKRTSCCSEDQPCTKPPLFQYRILTHPVLLIYCASIALAGNVYFDMFIMATPHAEQLGFSQTKAALLVSIMGGADMVSRVVFGIFADSKIIKTQHMFHGSLALSTVVLFLLPSLKTYPAVASALVLFAVAGGGYISLLPTLLAEALGIERLPTTYGVSTMTIGFTSLHTHCTCFAGKLRDITGTWIVSFYVCGAITATVTCLNLLVPLATRIGQRRLTATVT</sequence>
<dbReference type="InterPro" id="IPR011701">
    <property type="entry name" value="MFS"/>
</dbReference>
<dbReference type="InterPro" id="IPR050327">
    <property type="entry name" value="Proton-linked_MCT"/>
</dbReference>
<dbReference type="Gene3D" id="1.20.1250.20">
    <property type="entry name" value="MFS general substrate transporter like domains"/>
    <property type="match status" value="2"/>
</dbReference>
<dbReference type="AlphaFoldDB" id="A0AAD9KNL1"/>
<feature type="transmembrane region" description="Helical" evidence="1">
    <location>
        <begin position="539"/>
        <end position="561"/>
    </location>
</feature>
<feature type="transmembrane region" description="Helical" evidence="1">
    <location>
        <begin position="86"/>
        <end position="102"/>
    </location>
</feature>
<keyword evidence="1" id="KW-1133">Transmembrane helix</keyword>
<evidence type="ECO:0000256" key="1">
    <source>
        <dbReference type="SAM" id="Phobius"/>
    </source>
</evidence>
<feature type="transmembrane region" description="Helical" evidence="1">
    <location>
        <begin position="56"/>
        <end position="74"/>
    </location>
</feature>